<dbReference type="PANTHER" id="PTHR24291:SF50">
    <property type="entry name" value="BIFUNCTIONAL ALBAFLAVENONE MONOOXYGENASE_TERPENE SYNTHASE"/>
    <property type="match status" value="1"/>
</dbReference>
<comment type="caution">
    <text evidence="8">The sequence shown here is derived from an EMBL/GenBank/DDBJ whole genome shotgun (WGS) entry which is preliminary data.</text>
</comment>
<dbReference type="PRINTS" id="PR00463">
    <property type="entry name" value="EP450I"/>
</dbReference>
<name>A0ABT3SD73_9MYCO</name>
<evidence type="ECO:0000256" key="5">
    <source>
        <dbReference type="ARBA" id="ARBA00023004"/>
    </source>
</evidence>
<proteinExistence type="inferred from homology"/>
<dbReference type="Pfam" id="PF00067">
    <property type="entry name" value="p450"/>
    <property type="match status" value="1"/>
</dbReference>
<dbReference type="RefSeq" id="WP_265996683.1">
    <property type="nucleotide sequence ID" value="NZ_JAPJDN010000007.1"/>
</dbReference>
<protein>
    <submittedName>
        <fullName evidence="8">Cytochrome P450</fullName>
    </submittedName>
</protein>
<evidence type="ECO:0000256" key="1">
    <source>
        <dbReference type="ARBA" id="ARBA00010617"/>
    </source>
</evidence>
<evidence type="ECO:0000256" key="3">
    <source>
        <dbReference type="ARBA" id="ARBA00022723"/>
    </source>
</evidence>
<evidence type="ECO:0000256" key="7">
    <source>
        <dbReference type="RuleBase" id="RU000461"/>
    </source>
</evidence>
<evidence type="ECO:0000313" key="9">
    <source>
        <dbReference type="Proteomes" id="UP001300745"/>
    </source>
</evidence>
<dbReference type="Gene3D" id="1.10.630.10">
    <property type="entry name" value="Cytochrome P450"/>
    <property type="match status" value="1"/>
</dbReference>
<keyword evidence="4 7" id="KW-0560">Oxidoreductase</keyword>
<dbReference type="Proteomes" id="UP001300745">
    <property type="component" value="Unassembled WGS sequence"/>
</dbReference>
<accession>A0ABT3SD73</accession>
<dbReference type="PROSITE" id="PS00086">
    <property type="entry name" value="CYTOCHROME_P450"/>
    <property type="match status" value="1"/>
</dbReference>
<keyword evidence="6 7" id="KW-0503">Monooxygenase</keyword>
<dbReference type="SUPFAM" id="SSF48264">
    <property type="entry name" value="Cytochrome P450"/>
    <property type="match status" value="1"/>
</dbReference>
<dbReference type="EMBL" id="JAPJDO010000007">
    <property type="protein sequence ID" value="MCX2937093.1"/>
    <property type="molecule type" value="Genomic_DNA"/>
</dbReference>
<dbReference type="PRINTS" id="PR00385">
    <property type="entry name" value="P450"/>
</dbReference>
<organism evidence="8 9">
    <name type="scientific">Mycobacterium pinniadriaticum</name>
    <dbReference type="NCBI Taxonomy" id="2994102"/>
    <lineage>
        <taxon>Bacteria</taxon>
        <taxon>Bacillati</taxon>
        <taxon>Actinomycetota</taxon>
        <taxon>Actinomycetes</taxon>
        <taxon>Mycobacteriales</taxon>
        <taxon>Mycobacteriaceae</taxon>
        <taxon>Mycobacterium</taxon>
    </lineage>
</organism>
<gene>
    <name evidence="8" type="ORF">ORI27_10295</name>
</gene>
<keyword evidence="5 7" id="KW-0408">Iron</keyword>
<dbReference type="InterPro" id="IPR001128">
    <property type="entry name" value="Cyt_P450"/>
</dbReference>
<evidence type="ECO:0000256" key="6">
    <source>
        <dbReference type="ARBA" id="ARBA00023033"/>
    </source>
</evidence>
<evidence type="ECO:0000256" key="4">
    <source>
        <dbReference type="ARBA" id="ARBA00023002"/>
    </source>
</evidence>
<dbReference type="InterPro" id="IPR017972">
    <property type="entry name" value="Cyt_P450_CS"/>
</dbReference>
<sequence length="471" mass="52922">MTTPASKGGTSGARGVPGPRGLPIVGSALDMVRDPLRFLEQSAANYGPIFEVKLGNRHLVFVSSAELAEPILGREFEDTTIATTMRESLYPMLGESVATTVDAQFWNTLHRQMLPMMSPRMMRNYFESTVEAIIDEVADLDRYAASGEVVELYPAIKFGTFLALTRTLFNRGMAPEEIPLILTRFTSSNKYIAARYLTNASPLVNAFPAVRQGKKDLDAINARAHQLIGERRRTRSGEAEDMLDILIDAVDDKGTPLSDERIRENVTALWFGGQETTPTVATWAFGLMAADPTIYQGVLDEVDEVLGDRKPTFADLDRLRYTQGVIDEAMRLYPPFVFLQREAIRDFELGGYPMRTGQQFAFFAYGIHREEKNWPQPERVDPLRHRPELRKERERCAYLPFGYGKRRCLGSRVGQMESLLMVAMISQRLIFRHANGMLPKAKAQLSIHPDNGMPVHVTRRQAGAPPPRRGI</sequence>
<comment type="similarity">
    <text evidence="1 7">Belongs to the cytochrome P450 family.</text>
</comment>
<reference evidence="8 9" key="1">
    <citation type="submission" date="2022-11" db="EMBL/GenBank/DDBJ databases">
        <title>Mycobacterium sp. nov.</title>
        <authorList>
            <person name="Papic B."/>
            <person name="Spicic S."/>
            <person name="Duvnjak S."/>
        </authorList>
    </citation>
    <scope>NUCLEOTIDE SEQUENCE [LARGE SCALE GENOMIC DNA]</scope>
    <source>
        <strain evidence="8 9">CVI_P4</strain>
    </source>
</reference>
<keyword evidence="3 7" id="KW-0479">Metal-binding</keyword>
<dbReference type="InterPro" id="IPR002401">
    <property type="entry name" value="Cyt_P450_E_grp-I"/>
</dbReference>
<dbReference type="InterPro" id="IPR050196">
    <property type="entry name" value="Cytochrome_P450_Monoox"/>
</dbReference>
<evidence type="ECO:0000313" key="8">
    <source>
        <dbReference type="EMBL" id="MCX2937093.1"/>
    </source>
</evidence>
<dbReference type="PANTHER" id="PTHR24291">
    <property type="entry name" value="CYTOCHROME P450 FAMILY 4"/>
    <property type="match status" value="1"/>
</dbReference>
<dbReference type="InterPro" id="IPR036396">
    <property type="entry name" value="Cyt_P450_sf"/>
</dbReference>
<keyword evidence="2 7" id="KW-0349">Heme</keyword>
<keyword evidence="9" id="KW-1185">Reference proteome</keyword>
<evidence type="ECO:0000256" key="2">
    <source>
        <dbReference type="ARBA" id="ARBA00022617"/>
    </source>
</evidence>